<evidence type="ECO:0000256" key="4">
    <source>
        <dbReference type="SAM" id="MobiDB-lite"/>
    </source>
</evidence>
<reference evidence="6" key="2">
    <citation type="submission" date="2023-01" db="EMBL/GenBank/DDBJ databases">
        <authorList>
            <person name="Sun Q."/>
            <person name="Evtushenko L."/>
        </authorList>
    </citation>
    <scope>NUCLEOTIDE SEQUENCE</scope>
    <source>
        <strain evidence="6">VKM Ac-2007</strain>
    </source>
</reference>
<dbReference type="Proteomes" id="UP001143474">
    <property type="component" value="Unassembled WGS sequence"/>
</dbReference>
<keyword evidence="7" id="KW-1185">Reference proteome</keyword>
<dbReference type="PROSITE" id="PS51184">
    <property type="entry name" value="JMJC"/>
    <property type="match status" value="1"/>
</dbReference>
<dbReference type="SUPFAM" id="SSF51197">
    <property type="entry name" value="Clavaminate synthase-like"/>
    <property type="match status" value="1"/>
</dbReference>
<name>A0A9W6HWE5_9ACTN</name>
<dbReference type="Gene3D" id="2.60.120.650">
    <property type="entry name" value="Cupin"/>
    <property type="match status" value="1"/>
</dbReference>
<reference evidence="6" key="1">
    <citation type="journal article" date="2014" name="Int. J. Syst. Evol. Microbiol.">
        <title>Complete genome sequence of Corynebacterium casei LMG S-19264T (=DSM 44701T), isolated from a smear-ripened cheese.</title>
        <authorList>
            <consortium name="US DOE Joint Genome Institute (JGI-PGF)"/>
            <person name="Walter F."/>
            <person name="Albersmeier A."/>
            <person name="Kalinowski J."/>
            <person name="Ruckert C."/>
        </authorList>
    </citation>
    <scope>NUCLEOTIDE SEQUENCE</scope>
    <source>
        <strain evidence="6">VKM Ac-2007</strain>
    </source>
</reference>
<gene>
    <name evidence="6" type="ORF">GCM10017600_09970</name>
</gene>
<keyword evidence="3" id="KW-0408">Iron</keyword>
<proteinExistence type="predicted"/>
<sequence>MSWSDIFADPADRERVRWGTEHLRFAASPATASLLSFQRIDDWIRYGQVRYPQFQVNMPAGGMPPTMFTETRQYLALSMPGYPVTAAIAEQLRRGATLRFVGMEDWYPPVAELADRLTETVGASVAAYAFYTPPGDDGVGAHWDMADVFALQVEGTKRWHLWNIRDGVDWQRDQTLRTGEEPDHVVELSPGDGLYIPAGTGHRAFAGAEGSLHLSLTVSTTTHRRVVATWFEAFLAGIPLLDRLPVDGDRLTPVAELLRELAAAAEKADPAELLATADAHEPQVSQTPLITGAVPGRRLP</sequence>
<evidence type="ECO:0000313" key="6">
    <source>
        <dbReference type="EMBL" id="GLK07592.1"/>
    </source>
</evidence>
<evidence type="ECO:0000313" key="7">
    <source>
        <dbReference type="Proteomes" id="UP001143474"/>
    </source>
</evidence>
<keyword evidence="2" id="KW-0479">Metal-binding</keyword>
<dbReference type="InterPro" id="IPR003347">
    <property type="entry name" value="JmjC_dom"/>
</dbReference>
<dbReference type="RefSeq" id="WP_271216119.1">
    <property type="nucleotide sequence ID" value="NZ_BAAAVD010000006.1"/>
</dbReference>
<dbReference type="Pfam" id="PF08007">
    <property type="entry name" value="JmjC_2"/>
    <property type="match status" value="1"/>
</dbReference>
<comment type="caution">
    <text evidence="6">The sequence shown here is derived from an EMBL/GenBank/DDBJ whole genome shotgun (WGS) entry which is preliminary data.</text>
</comment>
<dbReference type="PANTHER" id="PTHR13096">
    <property type="entry name" value="MINA53 MYC INDUCED NUCLEAR ANTIGEN"/>
    <property type="match status" value="1"/>
</dbReference>
<dbReference type="PANTHER" id="PTHR13096:SF8">
    <property type="entry name" value="RIBOSOMAL OXYGENASE 1"/>
    <property type="match status" value="1"/>
</dbReference>
<evidence type="ECO:0000256" key="2">
    <source>
        <dbReference type="ARBA" id="ARBA00022723"/>
    </source>
</evidence>
<evidence type="ECO:0000256" key="3">
    <source>
        <dbReference type="ARBA" id="ARBA00023004"/>
    </source>
</evidence>
<protein>
    <recommendedName>
        <fullName evidence="5">JmjC domain-containing protein</fullName>
    </recommendedName>
</protein>
<dbReference type="GO" id="GO:0046872">
    <property type="term" value="F:metal ion binding"/>
    <property type="evidence" value="ECO:0007669"/>
    <property type="project" value="UniProtKB-KW"/>
</dbReference>
<comment type="cofactor">
    <cofactor evidence="1">
        <name>Fe(2+)</name>
        <dbReference type="ChEBI" id="CHEBI:29033"/>
    </cofactor>
</comment>
<evidence type="ECO:0000259" key="5">
    <source>
        <dbReference type="PROSITE" id="PS51184"/>
    </source>
</evidence>
<organism evidence="6 7">
    <name type="scientific">Streptosporangium carneum</name>
    <dbReference type="NCBI Taxonomy" id="47481"/>
    <lineage>
        <taxon>Bacteria</taxon>
        <taxon>Bacillati</taxon>
        <taxon>Actinomycetota</taxon>
        <taxon>Actinomycetes</taxon>
        <taxon>Streptosporangiales</taxon>
        <taxon>Streptosporangiaceae</taxon>
        <taxon>Streptosporangium</taxon>
    </lineage>
</organism>
<feature type="region of interest" description="Disordered" evidence="4">
    <location>
        <begin position="277"/>
        <end position="300"/>
    </location>
</feature>
<accession>A0A9W6HWE5</accession>
<evidence type="ECO:0000256" key="1">
    <source>
        <dbReference type="ARBA" id="ARBA00001954"/>
    </source>
</evidence>
<dbReference type="AlphaFoldDB" id="A0A9W6HWE5"/>
<feature type="domain" description="JmjC" evidence="5">
    <location>
        <begin position="96"/>
        <end position="235"/>
    </location>
</feature>
<dbReference type="EMBL" id="BSEV01000001">
    <property type="protein sequence ID" value="GLK07592.1"/>
    <property type="molecule type" value="Genomic_DNA"/>
</dbReference>
<dbReference type="InterPro" id="IPR039994">
    <property type="entry name" value="NO66-like"/>
</dbReference>